<evidence type="ECO:0000313" key="2">
    <source>
        <dbReference type="Proteomes" id="UP000831701"/>
    </source>
</evidence>
<dbReference type="EMBL" id="CM041533">
    <property type="protein sequence ID" value="KAI3374683.1"/>
    <property type="molecule type" value="Genomic_DNA"/>
</dbReference>
<keyword evidence="2" id="KW-1185">Reference proteome</keyword>
<gene>
    <name evidence="1" type="ORF">L3Q82_021260</name>
</gene>
<accession>A0ACB8X4N1</accession>
<proteinExistence type="predicted"/>
<sequence>MWSITIKVQSRQVSFVTAATYLRSLTGMERVLILLFAALMVFVAPGIQGTSHLSFANNTQVSINRTGCGTTKLCVETPDGCDPTGNSSCLFVSVAVGTPTPPNGTTLSVKLRGESTGYLALGLTRNASEGSTILFICAQNSSNNGTFFFRTMSRNNTNGTLTPTETRVTEIRSKVEGNVIRCEFDIPSVNATTTRANPDTTFSVLLGSGPVVGGTWTRTLTHTVQ</sequence>
<reference evidence="1" key="1">
    <citation type="submission" date="2022-04" db="EMBL/GenBank/DDBJ databases">
        <title>Jade perch genome.</title>
        <authorList>
            <person name="Chao B."/>
        </authorList>
    </citation>
    <scope>NUCLEOTIDE SEQUENCE</scope>
    <source>
        <strain evidence="1">CB-2022</strain>
    </source>
</reference>
<comment type="caution">
    <text evidence="1">The sequence shown here is derived from an EMBL/GenBank/DDBJ whole genome shotgun (WGS) entry which is preliminary data.</text>
</comment>
<dbReference type="Proteomes" id="UP000831701">
    <property type="component" value="Chromosome 3"/>
</dbReference>
<protein>
    <submittedName>
        <fullName evidence="1">Uncharacterized protein</fullName>
    </submittedName>
</protein>
<organism evidence="1 2">
    <name type="scientific">Scortum barcoo</name>
    <name type="common">barcoo grunter</name>
    <dbReference type="NCBI Taxonomy" id="214431"/>
    <lineage>
        <taxon>Eukaryota</taxon>
        <taxon>Metazoa</taxon>
        <taxon>Chordata</taxon>
        <taxon>Craniata</taxon>
        <taxon>Vertebrata</taxon>
        <taxon>Euteleostomi</taxon>
        <taxon>Actinopterygii</taxon>
        <taxon>Neopterygii</taxon>
        <taxon>Teleostei</taxon>
        <taxon>Neoteleostei</taxon>
        <taxon>Acanthomorphata</taxon>
        <taxon>Eupercaria</taxon>
        <taxon>Centrarchiformes</taxon>
        <taxon>Terapontoidei</taxon>
        <taxon>Terapontidae</taxon>
        <taxon>Scortum</taxon>
    </lineage>
</organism>
<name>A0ACB8X4N1_9TELE</name>
<evidence type="ECO:0000313" key="1">
    <source>
        <dbReference type="EMBL" id="KAI3374683.1"/>
    </source>
</evidence>